<protein>
    <submittedName>
        <fullName evidence="3">Divinyl chlorophyllide a 8-vinyl-reductase, chloroplastic</fullName>
    </submittedName>
</protein>
<dbReference type="AlphaFoldDB" id="A0AAV6NHI0"/>
<dbReference type="InterPro" id="IPR044201">
    <property type="entry name" value="DVR-like"/>
</dbReference>
<evidence type="ECO:0000256" key="1">
    <source>
        <dbReference type="ARBA" id="ARBA00023002"/>
    </source>
</evidence>
<keyword evidence="4" id="KW-1185">Reference proteome</keyword>
<dbReference type="GO" id="GO:0016491">
    <property type="term" value="F:oxidoreductase activity"/>
    <property type="evidence" value="ECO:0007669"/>
    <property type="project" value="UniProtKB-KW"/>
</dbReference>
<feature type="domain" description="NAD-dependent epimerase/dehydratase" evidence="2">
    <location>
        <begin position="82"/>
        <end position="117"/>
    </location>
</feature>
<gene>
    <name evidence="3" type="primary">DVR</name>
    <name evidence="3" type="ORF">SDJN03_10674</name>
</gene>
<keyword evidence="1" id="KW-0560">Oxidoreductase</keyword>
<dbReference type="PANTHER" id="PTHR47378:SF1">
    <property type="entry name" value="DIVINYL CHLOROPHYLLIDE A 8-VINYL-REDUCTASE, CHLOROPLASTIC"/>
    <property type="match status" value="1"/>
</dbReference>
<name>A0AAV6NHI0_9ROSI</name>
<dbReference type="Pfam" id="PF01370">
    <property type="entry name" value="Epimerase"/>
    <property type="match status" value="1"/>
</dbReference>
<comment type="caution">
    <text evidence="3">The sequence shown here is derived from an EMBL/GenBank/DDBJ whole genome shotgun (WGS) entry which is preliminary data.</text>
</comment>
<dbReference type="InterPro" id="IPR001509">
    <property type="entry name" value="Epimerase_deHydtase"/>
</dbReference>
<dbReference type="EMBL" id="JAGKQH010000006">
    <property type="protein sequence ID" value="KAG6597494.1"/>
    <property type="molecule type" value="Genomic_DNA"/>
</dbReference>
<accession>A0AAV6NHI0</accession>
<reference evidence="3 4" key="1">
    <citation type="journal article" date="2021" name="Hortic Res">
        <title>The domestication of Cucurbita argyrosperma as revealed by the genome of its wild relative.</title>
        <authorList>
            <person name="Barrera-Redondo J."/>
            <person name="Sanchez-de la Vega G."/>
            <person name="Aguirre-Liguori J.A."/>
            <person name="Castellanos-Morales G."/>
            <person name="Gutierrez-Guerrero Y.T."/>
            <person name="Aguirre-Dugua X."/>
            <person name="Aguirre-Planter E."/>
            <person name="Tenaillon M.I."/>
            <person name="Lira-Saade R."/>
            <person name="Eguiarte L.E."/>
        </authorList>
    </citation>
    <scope>NUCLEOTIDE SEQUENCE [LARGE SCALE GENOMIC DNA]</scope>
    <source>
        <strain evidence="3">JBR-2021</strain>
    </source>
</reference>
<evidence type="ECO:0000313" key="3">
    <source>
        <dbReference type="EMBL" id="KAG6597494.1"/>
    </source>
</evidence>
<sequence>MSLCSSAGGGGFNLLSPVNRSDSTRFCSQFVYQIPVSSFSLSFRSSCLRLSETPKSSRERRNPIVKSIQSSFRAKDPNDINILVVGSTGYIGNFVVKELVSRGFNVISIARENSGIRGDLDVPIDVVVSCLASRTGGVKDSWKIDYEATKNSLVAGRNRAPP</sequence>
<feature type="non-terminal residue" evidence="3">
    <location>
        <position position="1"/>
    </location>
</feature>
<dbReference type="Proteomes" id="UP000685013">
    <property type="component" value="Chromosome 6"/>
</dbReference>
<evidence type="ECO:0000259" key="2">
    <source>
        <dbReference type="Pfam" id="PF01370"/>
    </source>
</evidence>
<evidence type="ECO:0000313" key="4">
    <source>
        <dbReference type="Proteomes" id="UP000685013"/>
    </source>
</evidence>
<dbReference type="PANTHER" id="PTHR47378">
    <property type="entry name" value="DIVINYL CHLOROPHYLLIDE A 8-VINYL-REDUCTASE, CHLOROPLASTIC"/>
    <property type="match status" value="1"/>
</dbReference>
<proteinExistence type="predicted"/>
<organism evidence="3 4">
    <name type="scientific">Cucurbita argyrosperma subsp. sororia</name>
    <dbReference type="NCBI Taxonomy" id="37648"/>
    <lineage>
        <taxon>Eukaryota</taxon>
        <taxon>Viridiplantae</taxon>
        <taxon>Streptophyta</taxon>
        <taxon>Embryophyta</taxon>
        <taxon>Tracheophyta</taxon>
        <taxon>Spermatophyta</taxon>
        <taxon>Magnoliopsida</taxon>
        <taxon>eudicotyledons</taxon>
        <taxon>Gunneridae</taxon>
        <taxon>Pentapetalae</taxon>
        <taxon>rosids</taxon>
        <taxon>fabids</taxon>
        <taxon>Cucurbitales</taxon>
        <taxon>Cucurbitaceae</taxon>
        <taxon>Cucurbiteae</taxon>
        <taxon>Cucurbita</taxon>
    </lineage>
</organism>